<dbReference type="RefSeq" id="WP_078498953.1">
    <property type="nucleotide sequence ID" value="NZ_MSZX01000004.1"/>
</dbReference>
<keyword evidence="1" id="KW-0812">Transmembrane</keyword>
<dbReference type="EMBL" id="MSZX01000004">
    <property type="protein sequence ID" value="OPA78623.1"/>
    <property type="molecule type" value="Genomic_DNA"/>
</dbReference>
<sequence>MNMKHYHVVVISILSIVFGLSYIYGLVFSFQFLGPVQGIVRGIVQLWGKISIAIGMLILLMTIAIRYVKGKFHHLDAVILALLIIIFFLQLIAFLLWLFIGSIVDPMPSSLNALPHLTMIVILVRSFKRYF</sequence>
<gene>
    <name evidence="2" type="ORF">BVG16_12215</name>
</gene>
<proteinExistence type="predicted"/>
<comment type="caution">
    <text evidence="2">The sequence shown here is derived from an EMBL/GenBank/DDBJ whole genome shotgun (WGS) entry which is preliminary data.</text>
</comment>
<organism evidence="2 3">
    <name type="scientific">Paenibacillus selenitireducens</name>
    <dbReference type="NCBI Taxonomy" id="1324314"/>
    <lineage>
        <taxon>Bacteria</taxon>
        <taxon>Bacillati</taxon>
        <taxon>Bacillota</taxon>
        <taxon>Bacilli</taxon>
        <taxon>Bacillales</taxon>
        <taxon>Paenibacillaceae</taxon>
        <taxon>Paenibacillus</taxon>
    </lineage>
</organism>
<protein>
    <submittedName>
        <fullName evidence="2">Uncharacterized protein</fullName>
    </submittedName>
</protein>
<name>A0A1T2XG72_9BACL</name>
<keyword evidence="1" id="KW-1133">Transmembrane helix</keyword>
<dbReference type="Proteomes" id="UP000190188">
    <property type="component" value="Unassembled WGS sequence"/>
</dbReference>
<dbReference type="STRING" id="1324314.BVG16_12215"/>
<keyword evidence="3" id="KW-1185">Reference proteome</keyword>
<feature type="transmembrane region" description="Helical" evidence="1">
    <location>
        <begin position="46"/>
        <end position="65"/>
    </location>
</feature>
<keyword evidence="1" id="KW-0472">Membrane</keyword>
<evidence type="ECO:0000313" key="3">
    <source>
        <dbReference type="Proteomes" id="UP000190188"/>
    </source>
</evidence>
<evidence type="ECO:0000256" key="1">
    <source>
        <dbReference type="SAM" id="Phobius"/>
    </source>
</evidence>
<feature type="transmembrane region" description="Helical" evidence="1">
    <location>
        <begin position="7"/>
        <end position="34"/>
    </location>
</feature>
<reference evidence="2 3" key="1">
    <citation type="submission" date="2017-01" db="EMBL/GenBank/DDBJ databases">
        <title>Genome analysis of Paenibacillus selenitrireducens ES3-24.</title>
        <authorList>
            <person name="Xu D."/>
            <person name="Yao R."/>
            <person name="Zheng S."/>
        </authorList>
    </citation>
    <scope>NUCLEOTIDE SEQUENCE [LARGE SCALE GENOMIC DNA]</scope>
    <source>
        <strain evidence="2 3">ES3-24</strain>
    </source>
</reference>
<feature type="transmembrane region" description="Helical" evidence="1">
    <location>
        <begin position="77"/>
        <end position="104"/>
    </location>
</feature>
<dbReference type="AlphaFoldDB" id="A0A1T2XG72"/>
<accession>A0A1T2XG72</accession>
<feature type="transmembrane region" description="Helical" evidence="1">
    <location>
        <begin position="110"/>
        <end position="127"/>
    </location>
</feature>
<evidence type="ECO:0000313" key="2">
    <source>
        <dbReference type="EMBL" id="OPA78623.1"/>
    </source>
</evidence>